<dbReference type="EMBL" id="CADCWK010000241">
    <property type="protein sequence ID" value="CAA9567132.1"/>
    <property type="molecule type" value="Genomic_DNA"/>
</dbReference>
<feature type="region of interest" description="Disordered" evidence="1">
    <location>
        <begin position="43"/>
        <end position="100"/>
    </location>
</feature>
<reference evidence="2" key="1">
    <citation type="submission" date="2020-02" db="EMBL/GenBank/DDBJ databases">
        <authorList>
            <person name="Meier V. D."/>
        </authorList>
    </citation>
    <scope>NUCLEOTIDE SEQUENCE</scope>
    <source>
        <strain evidence="2">AVDCRST_MAG33</strain>
    </source>
</reference>
<feature type="compositionally biased region" description="Basic and acidic residues" evidence="1">
    <location>
        <begin position="83"/>
        <end position="93"/>
    </location>
</feature>
<accession>A0A6J4V862</accession>
<evidence type="ECO:0000313" key="2">
    <source>
        <dbReference type="EMBL" id="CAA9567132.1"/>
    </source>
</evidence>
<protein>
    <submittedName>
        <fullName evidence="2">Uncharacterized protein</fullName>
    </submittedName>
</protein>
<proteinExistence type="predicted"/>
<organism evidence="2">
    <name type="scientific">uncultured Thermomicrobiales bacterium</name>
    <dbReference type="NCBI Taxonomy" id="1645740"/>
    <lineage>
        <taxon>Bacteria</taxon>
        <taxon>Pseudomonadati</taxon>
        <taxon>Thermomicrobiota</taxon>
        <taxon>Thermomicrobia</taxon>
        <taxon>Thermomicrobiales</taxon>
        <taxon>environmental samples</taxon>
    </lineage>
</organism>
<gene>
    <name evidence="2" type="ORF">AVDCRST_MAG33-2168</name>
</gene>
<evidence type="ECO:0000256" key="1">
    <source>
        <dbReference type="SAM" id="MobiDB-lite"/>
    </source>
</evidence>
<name>A0A6J4V862_9BACT</name>
<dbReference type="AlphaFoldDB" id="A0A6J4V862"/>
<sequence length="100" mass="10714">MSVQSVRAILVFPLRSSAPGDPVAPGDRVDAAVRCAVRPSFDPGTGCRRRAAGSPATTWRRTARPSQREGRRGAWDGSLPSAVDRRRSGEKRVGCQGRQG</sequence>